<feature type="domain" description="EF-hand" evidence="3">
    <location>
        <begin position="195"/>
        <end position="230"/>
    </location>
</feature>
<comment type="caution">
    <text evidence="4">The sequence shown here is derived from an EMBL/GenBank/DDBJ whole genome shotgun (WGS) entry which is preliminary data.</text>
</comment>
<dbReference type="PROSITE" id="PS00018">
    <property type="entry name" value="EF_HAND_1"/>
    <property type="match status" value="1"/>
</dbReference>
<sequence>METKGKANEWAEANAGQRDTCTFAESEQQQRKAKQLCSKIVEVENEITRSQQKLVTLQDERSRLEQAAREHEEQVEKLRGKRGEIERQKEQCEQRLAGLGDVVRAHGQLKQECEELFQQLAKVRSEVKSQDAIVSPSSRSSSSPRAGGGGKAATADWRLDPRLLAPNFQPLTGGFSGAQTEAALILRQLRLASEVGQLSLIRALQTQDADGDGRLSAPELARALQLLAAEVPVLPQGADLSEAAVSRFLAALSPGLAPEPEGSSSTLAIVDFALAVQMQPMPLAGSGPSDDELSSACNSLAWACRRVGMHERELRRRLASCLQVPSELGPEAQVAQLGSEIGLSPAEAAVLGEGLLVRREGLAALLPSWHCLSDKSQASLLVRFIHDLTTFRDTMVPLLGEGTISLDEFMQVGEQLGSHWSTEDLEELALIAEVVAKADAGAEARGMPSTVDAARLVRALAPGGLSAEFPAASRACLPDALAACEAAAKAPSRKHLPGKAPVSTAVPVAERPFPPSAPTQPTAAPSAPQQQQQQQQQELQQQQQQQAQQQQQQQQPPPPPQQQQQPQQQAASPPQQQEEQEEQQQQPQPQPTPPPAPPPPPPPASPERARSSSPGKKPEEEAAEDESYDEDFDEDEFAEESVEEASGEEDED</sequence>
<dbReference type="PROSITE" id="PS50222">
    <property type="entry name" value="EF_HAND_2"/>
    <property type="match status" value="1"/>
</dbReference>
<evidence type="ECO:0000256" key="1">
    <source>
        <dbReference type="SAM" id="Coils"/>
    </source>
</evidence>
<dbReference type="InterPro" id="IPR002048">
    <property type="entry name" value="EF_hand_dom"/>
</dbReference>
<proteinExistence type="predicted"/>
<dbReference type="GO" id="GO:0003713">
    <property type="term" value="F:transcription coactivator activity"/>
    <property type="evidence" value="ECO:0007669"/>
    <property type="project" value="TreeGrafter"/>
</dbReference>
<reference evidence="4" key="1">
    <citation type="submission" date="2021-02" db="EMBL/GenBank/DDBJ databases">
        <authorList>
            <person name="Dougan E. K."/>
            <person name="Rhodes N."/>
            <person name="Thang M."/>
            <person name="Chan C."/>
        </authorList>
    </citation>
    <scope>NUCLEOTIDE SEQUENCE</scope>
</reference>
<organism evidence="4 5">
    <name type="scientific">Polarella glacialis</name>
    <name type="common">Dinoflagellate</name>
    <dbReference type="NCBI Taxonomy" id="89957"/>
    <lineage>
        <taxon>Eukaryota</taxon>
        <taxon>Sar</taxon>
        <taxon>Alveolata</taxon>
        <taxon>Dinophyceae</taxon>
        <taxon>Suessiales</taxon>
        <taxon>Suessiaceae</taxon>
        <taxon>Polarella</taxon>
    </lineage>
</organism>
<feature type="region of interest" description="Disordered" evidence="2">
    <location>
        <begin position="508"/>
        <end position="652"/>
    </location>
</feature>
<gene>
    <name evidence="4" type="ORF">PGLA1383_LOCUS13998</name>
</gene>
<keyword evidence="5" id="KW-1185">Reference proteome</keyword>
<feature type="region of interest" description="Disordered" evidence="2">
    <location>
        <begin position="1"/>
        <end position="22"/>
    </location>
</feature>
<protein>
    <recommendedName>
        <fullName evidence="3">EF-hand domain-containing protein</fullName>
    </recommendedName>
</protein>
<dbReference type="EMBL" id="CAJNNV010007882">
    <property type="protein sequence ID" value="CAE8595488.1"/>
    <property type="molecule type" value="Genomic_DNA"/>
</dbReference>
<feature type="compositionally biased region" description="Low complexity" evidence="2">
    <location>
        <begin position="135"/>
        <end position="145"/>
    </location>
</feature>
<dbReference type="InterPro" id="IPR018247">
    <property type="entry name" value="EF_Hand_1_Ca_BS"/>
</dbReference>
<feature type="coiled-coil region" evidence="1">
    <location>
        <begin position="26"/>
        <end position="126"/>
    </location>
</feature>
<dbReference type="GO" id="GO:0005509">
    <property type="term" value="F:calcium ion binding"/>
    <property type="evidence" value="ECO:0007669"/>
    <property type="project" value="InterPro"/>
</dbReference>
<dbReference type="Proteomes" id="UP000654075">
    <property type="component" value="Unassembled WGS sequence"/>
</dbReference>
<feature type="compositionally biased region" description="Acidic residues" evidence="2">
    <location>
        <begin position="621"/>
        <end position="652"/>
    </location>
</feature>
<evidence type="ECO:0000256" key="2">
    <source>
        <dbReference type="SAM" id="MobiDB-lite"/>
    </source>
</evidence>
<evidence type="ECO:0000259" key="3">
    <source>
        <dbReference type="PROSITE" id="PS50222"/>
    </source>
</evidence>
<evidence type="ECO:0000313" key="5">
    <source>
        <dbReference type="Proteomes" id="UP000654075"/>
    </source>
</evidence>
<name>A0A813E5H9_POLGL</name>
<dbReference type="GO" id="GO:0045944">
    <property type="term" value="P:positive regulation of transcription by RNA polymerase II"/>
    <property type="evidence" value="ECO:0007669"/>
    <property type="project" value="TreeGrafter"/>
</dbReference>
<dbReference type="AlphaFoldDB" id="A0A813E5H9"/>
<evidence type="ECO:0000313" key="4">
    <source>
        <dbReference type="EMBL" id="CAE8595488.1"/>
    </source>
</evidence>
<feature type="compositionally biased region" description="Low complexity" evidence="2">
    <location>
        <begin position="562"/>
        <end position="587"/>
    </location>
</feature>
<keyword evidence="1" id="KW-0175">Coiled coil</keyword>
<dbReference type="GO" id="GO:0005634">
    <property type="term" value="C:nucleus"/>
    <property type="evidence" value="ECO:0007669"/>
    <property type="project" value="TreeGrafter"/>
</dbReference>
<feature type="compositionally biased region" description="Pro residues" evidence="2">
    <location>
        <begin position="588"/>
        <end position="605"/>
    </location>
</feature>
<feature type="compositionally biased region" description="Low complexity" evidence="2">
    <location>
        <begin position="519"/>
        <end position="554"/>
    </location>
</feature>
<dbReference type="PANTHER" id="PTHR23107">
    <property type="entry name" value="SYNOVIAL SARCOMA ASSOCIATED SS18 PROTEIN"/>
    <property type="match status" value="1"/>
</dbReference>
<accession>A0A813E5H9</accession>
<feature type="region of interest" description="Disordered" evidence="2">
    <location>
        <begin position="128"/>
        <end position="155"/>
    </location>
</feature>
<dbReference type="PANTHER" id="PTHR23107:SF0">
    <property type="entry name" value="IP09280P"/>
    <property type="match status" value="1"/>
</dbReference>